<gene>
    <name evidence="1" type="primary">azoB</name>
    <name evidence="1" type="ORF">FLACOL7796_02494</name>
</gene>
<proteinExistence type="predicted"/>
<protein>
    <submittedName>
        <fullName evidence="1">NAD(P)H azoreductase</fullName>
        <ecNumber evidence="1">1.7.-.-</ecNumber>
    </submittedName>
</protein>
<evidence type="ECO:0000313" key="2">
    <source>
        <dbReference type="Proteomes" id="UP000474567"/>
    </source>
</evidence>
<dbReference type="PANTHER" id="PTHR43162:SF1">
    <property type="entry name" value="PRESTALK A DIFFERENTIATION PROTEIN A"/>
    <property type="match status" value="1"/>
</dbReference>
<sequence length="275" mass="31085">MKNTKILVLGSNGKTGRRVVERLDQIENIEVRLGSRNEELPFDWKKPETWETVLRDIDTVYITFQPDLAIPSAVNTIQNFTRLAAKSGIQKMVLLSGRGEKEAQLCEDIVKSTAKNWTIVRASWFNQNFSESFFLDPILAGIVALPRAEALEPFTDADDIADVVTASLLEDKHNGKTYELTGPRLLTFKQAVNEIADASGRNITFQGLSLEEYIQLLQEYQVPEDHIWLINYLFEQVLDGRNSSITSDIENILGRKAKDFSVYAKETAKTAIWNS</sequence>
<keyword evidence="2" id="KW-1185">Reference proteome</keyword>
<dbReference type="EMBL" id="CADCST010000085">
    <property type="protein sequence ID" value="CAA9198958.1"/>
    <property type="molecule type" value="Genomic_DNA"/>
</dbReference>
<dbReference type="Proteomes" id="UP000474567">
    <property type="component" value="Unassembled WGS sequence"/>
</dbReference>
<dbReference type="PANTHER" id="PTHR43162">
    <property type="match status" value="1"/>
</dbReference>
<dbReference type="GO" id="GO:0016491">
    <property type="term" value="F:oxidoreductase activity"/>
    <property type="evidence" value="ECO:0007669"/>
    <property type="project" value="UniProtKB-KW"/>
</dbReference>
<organism evidence="1 2">
    <name type="scientific">Flavobacterium collinsii</name>
    <dbReference type="NCBI Taxonomy" id="1114861"/>
    <lineage>
        <taxon>Bacteria</taxon>
        <taxon>Pseudomonadati</taxon>
        <taxon>Bacteroidota</taxon>
        <taxon>Flavobacteriia</taxon>
        <taxon>Flavobacteriales</taxon>
        <taxon>Flavobacteriaceae</taxon>
        <taxon>Flavobacterium</taxon>
    </lineage>
</organism>
<comment type="caution">
    <text evidence="1">The sequence shown here is derived from an EMBL/GenBank/DDBJ whole genome shotgun (WGS) entry which is preliminary data.</text>
</comment>
<evidence type="ECO:0000313" key="1">
    <source>
        <dbReference type="EMBL" id="CAA9198958.1"/>
    </source>
</evidence>
<dbReference type="InterPro" id="IPR036291">
    <property type="entry name" value="NAD(P)-bd_dom_sf"/>
</dbReference>
<dbReference type="InterPro" id="IPR051604">
    <property type="entry name" value="Ergot_Alk_Oxidoreductase"/>
</dbReference>
<reference evidence="1 2" key="1">
    <citation type="submission" date="2020-02" db="EMBL/GenBank/DDBJ databases">
        <authorList>
            <person name="Criscuolo A."/>
        </authorList>
    </citation>
    <scope>NUCLEOTIDE SEQUENCE [LARGE SCALE GENOMIC DNA]</scope>
    <source>
        <strain evidence="1">CECT7796</strain>
    </source>
</reference>
<dbReference type="Gene3D" id="3.40.50.720">
    <property type="entry name" value="NAD(P)-binding Rossmann-like Domain"/>
    <property type="match status" value="1"/>
</dbReference>
<keyword evidence="1" id="KW-0560">Oxidoreductase</keyword>
<name>A0ABN7EK02_9FLAO</name>
<dbReference type="Gene3D" id="3.90.25.10">
    <property type="entry name" value="UDP-galactose 4-epimerase, domain 1"/>
    <property type="match status" value="1"/>
</dbReference>
<accession>A0ABN7EK02</accession>
<dbReference type="SUPFAM" id="SSF51735">
    <property type="entry name" value="NAD(P)-binding Rossmann-fold domains"/>
    <property type="match status" value="1"/>
</dbReference>
<dbReference type="RefSeq" id="WP_173966447.1">
    <property type="nucleotide sequence ID" value="NZ_CADCST010000085.1"/>
</dbReference>
<dbReference type="EC" id="1.7.-.-" evidence="1"/>